<proteinExistence type="predicted"/>
<evidence type="ECO:0000313" key="2">
    <source>
        <dbReference type="EMBL" id="MEO3682785.1"/>
    </source>
</evidence>
<keyword evidence="1" id="KW-0812">Transmembrane</keyword>
<feature type="transmembrane region" description="Helical" evidence="1">
    <location>
        <begin position="232"/>
        <end position="252"/>
    </location>
</feature>
<evidence type="ECO:0000313" key="3">
    <source>
        <dbReference type="Proteomes" id="UP001477278"/>
    </source>
</evidence>
<evidence type="ECO:0000256" key="1">
    <source>
        <dbReference type="SAM" id="Phobius"/>
    </source>
</evidence>
<accession>A0ABV0FQ85</accession>
<evidence type="ECO:0008006" key="4">
    <source>
        <dbReference type="Google" id="ProtNLM"/>
    </source>
</evidence>
<keyword evidence="3" id="KW-1185">Reference proteome</keyword>
<feature type="transmembrane region" description="Helical" evidence="1">
    <location>
        <begin position="12"/>
        <end position="32"/>
    </location>
</feature>
<feature type="transmembrane region" description="Helical" evidence="1">
    <location>
        <begin position="133"/>
        <end position="154"/>
    </location>
</feature>
<keyword evidence="1" id="KW-1133">Transmembrane helix</keyword>
<feature type="transmembrane region" description="Helical" evidence="1">
    <location>
        <begin position="71"/>
        <end position="90"/>
    </location>
</feature>
<feature type="transmembrane region" description="Helical" evidence="1">
    <location>
        <begin position="38"/>
        <end position="59"/>
    </location>
</feature>
<organism evidence="2 3">
    <name type="scientific">Shewanella vesiculosa</name>
    <dbReference type="NCBI Taxonomy" id="518738"/>
    <lineage>
        <taxon>Bacteria</taxon>
        <taxon>Pseudomonadati</taxon>
        <taxon>Pseudomonadota</taxon>
        <taxon>Gammaproteobacteria</taxon>
        <taxon>Alteromonadales</taxon>
        <taxon>Shewanellaceae</taxon>
        <taxon>Shewanella</taxon>
    </lineage>
</organism>
<dbReference type="RefSeq" id="WP_347690209.1">
    <property type="nucleotide sequence ID" value="NZ_JBDPZN010000003.1"/>
</dbReference>
<keyword evidence="1" id="KW-0472">Membrane</keyword>
<dbReference type="EMBL" id="JBDPZN010000003">
    <property type="protein sequence ID" value="MEO3682785.1"/>
    <property type="molecule type" value="Genomic_DNA"/>
</dbReference>
<reference evidence="2 3" key="1">
    <citation type="submission" date="2024-05" db="EMBL/GenBank/DDBJ databases">
        <title>Genome sequencing of Marine Estuary Bacteria, Shewanella vesiculosa and S. baltica, and Pseudomonas syringae.</title>
        <authorList>
            <person name="Gurung A."/>
            <person name="Maclea K.S."/>
        </authorList>
    </citation>
    <scope>NUCLEOTIDE SEQUENCE [LARGE SCALE GENOMIC DNA]</scope>
    <source>
        <strain evidence="2 3">1A</strain>
    </source>
</reference>
<protein>
    <recommendedName>
        <fullName evidence="4">O-antigen ligase domain-containing protein</fullName>
    </recommendedName>
</protein>
<sequence length="421" mass="47101">MVSKCNRNTPQALLMFFAFSMILFFPSLTMILLGQSSFTLGIVAASLCISFFLGIHFYLHRTVKLDQSVIFALLIIVSCCLFIFVHLFFVNQQLPMLVEVDAKRFIFSFACIFIVVLSAFLAALYLKNNSNTYHFYSVVNICGILLLLNGLISLTKIDFFSTGLAKPTFLFLEPSHFALVVTPFLIYFCLTLSRNKALLLLLIVASWAGYIQNLTLLMGVVLAFTISTRQNLVFAALLFTLFVGALITLLGIDSLSYFTDRLVLSGDNDNLSVLVLFQGWQNAIETLTTQSYLGGGFQQFGVTTVYGSVSDKLYALLGFSINQFDGGATAPKLVGEFGIFGIAFLCSYLIFYLKVFLTLRSNASVSKMDVFFYAIFLASFLEFFIRGVGYFSPLMYLFLVSVFYFTVQKAKIKLEKNETDC</sequence>
<feature type="transmembrane region" description="Helical" evidence="1">
    <location>
        <begin position="105"/>
        <end position="126"/>
    </location>
</feature>
<feature type="transmembrane region" description="Helical" evidence="1">
    <location>
        <begin position="373"/>
        <end position="406"/>
    </location>
</feature>
<dbReference type="Proteomes" id="UP001477278">
    <property type="component" value="Unassembled WGS sequence"/>
</dbReference>
<name>A0ABV0FQ85_9GAMM</name>
<feature type="transmembrane region" description="Helical" evidence="1">
    <location>
        <begin position="199"/>
        <end position="226"/>
    </location>
</feature>
<feature type="transmembrane region" description="Helical" evidence="1">
    <location>
        <begin position="333"/>
        <end position="353"/>
    </location>
</feature>
<comment type="caution">
    <text evidence="2">The sequence shown here is derived from an EMBL/GenBank/DDBJ whole genome shotgun (WGS) entry which is preliminary data.</text>
</comment>
<gene>
    <name evidence="2" type="ORF">ABHN84_10860</name>
</gene>
<feature type="transmembrane region" description="Helical" evidence="1">
    <location>
        <begin position="174"/>
        <end position="192"/>
    </location>
</feature>